<dbReference type="OrthoDB" id="15108at2759"/>
<organism evidence="2 3">
    <name type="scientific">Verruconis gallopava</name>
    <dbReference type="NCBI Taxonomy" id="253628"/>
    <lineage>
        <taxon>Eukaryota</taxon>
        <taxon>Fungi</taxon>
        <taxon>Dikarya</taxon>
        <taxon>Ascomycota</taxon>
        <taxon>Pezizomycotina</taxon>
        <taxon>Dothideomycetes</taxon>
        <taxon>Pleosporomycetidae</taxon>
        <taxon>Venturiales</taxon>
        <taxon>Sympoventuriaceae</taxon>
        <taxon>Verruconis</taxon>
    </lineage>
</organism>
<dbReference type="AlphaFoldDB" id="A0A0D2AEB5"/>
<dbReference type="HOGENOM" id="CLU_2160348_0_0_1"/>
<dbReference type="PANTHER" id="PTHR39476:SF1">
    <property type="entry name" value="NADH DEHYDROGENASE [UBIQUINONE] 1 BETA SUBCOMPLEX SUBUNIT 4"/>
    <property type="match status" value="1"/>
</dbReference>
<proteinExistence type="predicted"/>
<accession>A0A0D2AEB5</accession>
<dbReference type="EMBL" id="KN847539">
    <property type="protein sequence ID" value="KIW04805.1"/>
    <property type="molecule type" value="Genomic_DNA"/>
</dbReference>
<protein>
    <recommendedName>
        <fullName evidence="4">NADH-ubiquinone oxidoreductase B15 subunit</fullName>
    </recommendedName>
</protein>
<keyword evidence="1" id="KW-1133">Transmembrane helix</keyword>
<dbReference type="GeneID" id="27311963"/>
<dbReference type="VEuPathDB" id="FungiDB:PV09_03990"/>
<evidence type="ECO:0000313" key="2">
    <source>
        <dbReference type="EMBL" id="KIW04805.1"/>
    </source>
</evidence>
<evidence type="ECO:0000313" key="3">
    <source>
        <dbReference type="Proteomes" id="UP000053259"/>
    </source>
</evidence>
<keyword evidence="1" id="KW-0812">Transmembrane</keyword>
<evidence type="ECO:0008006" key="4">
    <source>
        <dbReference type="Google" id="ProtNLM"/>
    </source>
</evidence>
<sequence>MSPRFILRESPNSSEATQFLHLVNCYVEAAIMRPSLARMGHANTLNMDPALVKYANLYVKRHEYFRWTPRTARIAFMYVIAVPSLIGYVLYKTDGKFELRGKRRGDIMSDY</sequence>
<reference evidence="2 3" key="1">
    <citation type="submission" date="2015-01" db="EMBL/GenBank/DDBJ databases">
        <title>The Genome Sequence of Ochroconis gallopava CBS43764.</title>
        <authorList>
            <consortium name="The Broad Institute Genomics Platform"/>
            <person name="Cuomo C."/>
            <person name="de Hoog S."/>
            <person name="Gorbushina A."/>
            <person name="Stielow B."/>
            <person name="Teixiera M."/>
            <person name="Abouelleil A."/>
            <person name="Chapman S.B."/>
            <person name="Priest M."/>
            <person name="Young S.K."/>
            <person name="Wortman J."/>
            <person name="Nusbaum C."/>
            <person name="Birren B."/>
        </authorList>
    </citation>
    <scope>NUCLEOTIDE SEQUENCE [LARGE SCALE GENOMIC DNA]</scope>
    <source>
        <strain evidence="2 3">CBS 43764</strain>
    </source>
</reference>
<feature type="transmembrane region" description="Helical" evidence="1">
    <location>
        <begin position="71"/>
        <end position="91"/>
    </location>
</feature>
<dbReference type="PANTHER" id="PTHR39476">
    <property type="entry name" value="NADH:UBIQUINONE OXIDOREDUCTASE 6.6KD SUBUNIT"/>
    <property type="match status" value="1"/>
</dbReference>
<name>A0A0D2AEB5_9PEZI</name>
<dbReference type="STRING" id="253628.A0A0D2AEB5"/>
<dbReference type="Proteomes" id="UP000053259">
    <property type="component" value="Unassembled WGS sequence"/>
</dbReference>
<gene>
    <name evidence="2" type="ORF">PV09_03990</name>
</gene>
<keyword evidence="3" id="KW-1185">Reference proteome</keyword>
<dbReference type="InParanoid" id="A0A0D2AEB5"/>
<dbReference type="RefSeq" id="XP_016214674.1">
    <property type="nucleotide sequence ID" value="XM_016357270.1"/>
</dbReference>
<evidence type="ECO:0000256" key="1">
    <source>
        <dbReference type="SAM" id="Phobius"/>
    </source>
</evidence>
<keyword evidence="1" id="KW-0472">Membrane</keyword>